<feature type="region of interest" description="Disordered" evidence="2">
    <location>
        <begin position="567"/>
        <end position="602"/>
    </location>
</feature>
<sequence>MAEERVQALEQHMIALAQELQNRQQRDNDLTAEVQRLGRVAEARPRVDGPVPQPRAESLVDTRTLGKPDVFTGEEHKWNDWKVIFKAYCGVVNADLLAGMRLAESADEASVQNDDFLEENMRQASQQLYYILLLLCRQHPLTTIVNAGENEGFQAWRKLVEYYEPNARSRIAGQLLNLLNFSFAGDVEDRLALFERELLRYEQRSGEAITASMRIGIVLRQLEEGPLRQHLLLNATRLVTDIRRAQSAIAPVPAPMDLSAFTKGDGKGRFKGDGKGKSKSSGKGKSKGDSKGKSKSDGKSKTSSKSHGQQLGPLCWGCGGRGHTQRECPSKHRGALASMEQTLARINASQSTSTTVPSAAYLDGCDYEVAALYLNDVDEQVSYPFANLHSLSIYDPGPDKADVVDSATGAALDLNMIHGNSDAEEVELNGILRVGIDSCAAASVLPRGSCTDYPVHEGGRAISYKTASGHYVNDEGEKILVGTMPGASQARAAKFRVADISKPLLSVAEMVDSGHRLVFDSEGGQDISYAYHKTSGDVVRFCRRNKVYEMDMHVDPYVPEVCPVEVAGHEPPEGEAGQPGAAHEEVAEGPPARPAREPAAPTAAERAAHEVLHEPYRAWCRECVSGRGLSAGHQTKDRQESALAVVGIDYGYLGEREDATPLLIGKDSKQRWFHASVVPAKGAQHPWPAKSWSRRLASAGHKRFVFRSDGEAPLVALKTRIGAKLKEECGIEAVPEESAVGDSQGNGLAEHAVREVKAKVRAARAQVDDLHGVSIGVEHPVTAWMVEFAAMSINLGRRGADGRAAWELRRGRPFNKDLACFSEKVLYLPGGKRKAGTEDKFLAGLYLGLTLRTGEVYIGTELGALRARTFKWLTVEQRADKDLLNSLVGKPWAPVPTDVEVDEVPVAIEIRAPVPAPVAPLGGPLAPIPEAGDLPPRALRVGRPPAGPRAVYIRKDVEIAKYGLSPGCYGCAAILNGARAQAHSAECRARIEQAMQDDEEAKQRLEDARERKRHRTDVAGPVYQEGGSSGSGGPAPAQRVPPAPEAAAAADVAMAPAPHDPGDDNMQEEIGALLLSLGYSGRKADVMEVFCPNRLVGFAPLFGLVHGGSFDLRVGWDLTDRQQQRQCRELIEHFEVYFLLGSPRCAPFSMLKYLNEDTEKQREAYAIGYEHLRFVMELYTLQVKHDRTFLHEHPWSADSWDLDIVKDVMALPGVEVGRGDQCVFGLVVADAHGDRLAKKPTGWMSNNKEVLDEVCKRCPNDTGIGSRHEHSTFVGRNMRVAERYPVKLLRAILRGLRRHLSNKKVLTLSALDAGPNVDDEEISLKDFVGKWRDTLRTEFYDDLTGLPLDPTRVKAARRLEMDFMAQLGVWVYAREEDCQRELGRRPLSVRWVDIDKGDTDRPDYRSRLVVQETKAQSTIAGDDIGAVFAATPPLECLRLICSMVMSSDPSEGRVLRFLDISRAHPHCEIKRTVYIKLPEEDPMSQEIGTCGLLRMALYGTRDAGQNFELTTAETVIGAGCDQSAFSPCVYCHKDLQVSFFHHGDDFVLEGSRDGTESICEALKTKFIVKDRGVLGPAPTDAKEITCLNRVMRWRDRWCRGGEAIEYEADPRHAQILHAQLGMDPRTTKSLSTPGLSQKLTPDVERELNEHEAAEYRSACMRLGYLALDRPEVQFTAKECARGMQRPTERHLRLLKRAGRFLIGAPRAIWKWGRQRAPTVMDIYSDTDWAGCPITRRSTSSVVIKHGQHLIVTASTTQIPISMSSGEAEFYGCVRAASRAIGMQPLCQGLGRDVSLRIWSDSAAALGIMQRRGCGKVRHLETPTLWVQKALKDGRFQLAKVPGKSNPADLGTKFLDQAAMLRGLEMMNVRLSDAPLSSALQAKV</sequence>
<dbReference type="InterPro" id="IPR036875">
    <property type="entry name" value="Znf_CCHC_sf"/>
</dbReference>
<keyword evidence="1" id="KW-0479">Metal-binding</keyword>
<feature type="compositionally biased region" description="Basic and acidic residues" evidence="2">
    <location>
        <begin position="1001"/>
        <end position="1010"/>
    </location>
</feature>
<evidence type="ECO:0000259" key="3">
    <source>
        <dbReference type="PROSITE" id="PS50158"/>
    </source>
</evidence>
<dbReference type="PROSITE" id="PS50158">
    <property type="entry name" value="ZF_CCHC"/>
    <property type="match status" value="1"/>
</dbReference>
<name>A0ABN9Q929_9DINO</name>
<accession>A0ABN9Q929</accession>
<keyword evidence="1" id="KW-0862">Zinc</keyword>
<gene>
    <name evidence="4" type="ORF">PCOR1329_LOCUS8959</name>
</gene>
<dbReference type="CDD" id="cd09272">
    <property type="entry name" value="RNase_HI_RT_Ty1"/>
    <property type="match status" value="1"/>
</dbReference>
<feature type="compositionally biased region" description="Basic and acidic residues" evidence="2">
    <location>
        <begin position="264"/>
        <end position="276"/>
    </location>
</feature>
<evidence type="ECO:0000256" key="2">
    <source>
        <dbReference type="SAM" id="MobiDB-lite"/>
    </source>
</evidence>
<evidence type="ECO:0000313" key="4">
    <source>
        <dbReference type="EMBL" id="CAK0800936.1"/>
    </source>
</evidence>
<organism evidence="4 5">
    <name type="scientific">Prorocentrum cordatum</name>
    <dbReference type="NCBI Taxonomy" id="2364126"/>
    <lineage>
        <taxon>Eukaryota</taxon>
        <taxon>Sar</taxon>
        <taxon>Alveolata</taxon>
        <taxon>Dinophyceae</taxon>
        <taxon>Prorocentrales</taxon>
        <taxon>Prorocentraceae</taxon>
        <taxon>Prorocentrum</taxon>
    </lineage>
</organism>
<dbReference type="InterPro" id="IPR013103">
    <property type="entry name" value="RVT_2"/>
</dbReference>
<feature type="compositionally biased region" description="Low complexity" evidence="2">
    <location>
        <begin position="1045"/>
        <end position="1057"/>
    </location>
</feature>
<dbReference type="PANTHER" id="PTHR11439:SF463">
    <property type="entry name" value="REVERSE TRANSCRIPTASE TY1_COPIA-TYPE DOMAIN-CONTAINING PROTEIN"/>
    <property type="match status" value="1"/>
</dbReference>
<dbReference type="Proteomes" id="UP001189429">
    <property type="component" value="Unassembled WGS sequence"/>
</dbReference>
<dbReference type="EMBL" id="CAUYUJ010002475">
    <property type="protein sequence ID" value="CAK0800936.1"/>
    <property type="molecule type" value="Genomic_DNA"/>
</dbReference>
<evidence type="ECO:0000313" key="5">
    <source>
        <dbReference type="Proteomes" id="UP001189429"/>
    </source>
</evidence>
<reference evidence="4" key="1">
    <citation type="submission" date="2023-10" db="EMBL/GenBank/DDBJ databases">
        <authorList>
            <person name="Chen Y."/>
            <person name="Shah S."/>
            <person name="Dougan E. K."/>
            <person name="Thang M."/>
            <person name="Chan C."/>
        </authorList>
    </citation>
    <scope>NUCLEOTIDE SEQUENCE [LARGE SCALE GENOMIC DNA]</scope>
</reference>
<dbReference type="SMART" id="SM00343">
    <property type="entry name" value="ZnF_C2HC"/>
    <property type="match status" value="1"/>
</dbReference>
<protein>
    <recommendedName>
        <fullName evidence="3">CCHC-type domain-containing protein</fullName>
    </recommendedName>
</protein>
<dbReference type="PANTHER" id="PTHR11439">
    <property type="entry name" value="GAG-POL-RELATED RETROTRANSPOSON"/>
    <property type="match status" value="1"/>
</dbReference>
<feature type="domain" description="CCHC-type" evidence="3">
    <location>
        <begin position="315"/>
        <end position="330"/>
    </location>
</feature>
<dbReference type="SUPFAM" id="SSF57756">
    <property type="entry name" value="Retrovirus zinc finger-like domains"/>
    <property type="match status" value="1"/>
</dbReference>
<evidence type="ECO:0000256" key="1">
    <source>
        <dbReference type="PROSITE-ProRule" id="PRU00047"/>
    </source>
</evidence>
<comment type="caution">
    <text evidence="4">The sequence shown here is derived from an EMBL/GenBank/DDBJ whole genome shotgun (WGS) entry which is preliminary data.</text>
</comment>
<keyword evidence="5" id="KW-1185">Reference proteome</keyword>
<dbReference type="InterPro" id="IPR001878">
    <property type="entry name" value="Znf_CCHC"/>
</dbReference>
<dbReference type="Pfam" id="PF07727">
    <property type="entry name" value="RVT_2"/>
    <property type="match status" value="1"/>
</dbReference>
<keyword evidence="1" id="KW-0863">Zinc-finger</keyword>
<feature type="region of interest" description="Disordered" evidence="2">
    <location>
        <begin position="256"/>
        <end position="309"/>
    </location>
</feature>
<feature type="region of interest" description="Disordered" evidence="2">
    <location>
        <begin position="998"/>
        <end position="1065"/>
    </location>
</feature>
<feature type="compositionally biased region" description="Basic and acidic residues" evidence="2">
    <location>
        <begin position="286"/>
        <end position="300"/>
    </location>
</feature>
<proteinExistence type="predicted"/>